<comment type="catalytic activity">
    <reaction evidence="7 10 11">
        <text>4-methyl-5-(2-phosphooxyethyl)-thiazole + 4-amino-2-methyl-5-(diphosphooxymethyl)pyrimidine + H(+) = thiamine phosphate + diphosphate</text>
        <dbReference type="Rhea" id="RHEA:22328"/>
        <dbReference type="ChEBI" id="CHEBI:15378"/>
        <dbReference type="ChEBI" id="CHEBI:33019"/>
        <dbReference type="ChEBI" id="CHEBI:37575"/>
        <dbReference type="ChEBI" id="CHEBI:57841"/>
        <dbReference type="ChEBI" id="CHEBI:58296"/>
        <dbReference type="EC" id="2.5.1.3"/>
    </reaction>
</comment>
<gene>
    <name evidence="10 14" type="primary">thiE</name>
    <name evidence="14" type="ORF">NTHI1209_01880</name>
</gene>
<feature type="domain" description="Thiamine phosphate synthase/TenI" evidence="13">
    <location>
        <begin position="10"/>
        <end position="204"/>
    </location>
</feature>
<dbReference type="CDD" id="cd00564">
    <property type="entry name" value="TMP_TenI"/>
    <property type="match status" value="1"/>
</dbReference>
<comment type="catalytic activity">
    <reaction evidence="8 10 11">
        <text>2-(2-carboxy-4-methylthiazol-5-yl)ethyl phosphate + 4-amino-2-methyl-5-(diphosphooxymethyl)pyrimidine + 2 H(+) = thiamine phosphate + CO2 + diphosphate</text>
        <dbReference type="Rhea" id="RHEA:47848"/>
        <dbReference type="ChEBI" id="CHEBI:15378"/>
        <dbReference type="ChEBI" id="CHEBI:16526"/>
        <dbReference type="ChEBI" id="CHEBI:33019"/>
        <dbReference type="ChEBI" id="CHEBI:37575"/>
        <dbReference type="ChEBI" id="CHEBI:57841"/>
        <dbReference type="ChEBI" id="CHEBI:62890"/>
        <dbReference type="EC" id="2.5.1.3"/>
    </reaction>
</comment>
<evidence type="ECO:0000256" key="7">
    <source>
        <dbReference type="ARBA" id="ARBA00047334"/>
    </source>
</evidence>
<feature type="binding site" evidence="10">
    <location>
        <position position="103"/>
    </location>
    <ligand>
        <name>Mg(2+)</name>
        <dbReference type="ChEBI" id="CHEBI:18420"/>
    </ligand>
</feature>
<dbReference type="EMBL" id="JMQP01000002">
    <property type="protein sequence ID" value="KIS36239.1"/>
    <property type="molecule type" value="Genomic_DNA"/>
</dbReference>
<keyword evidence="3 10" id="KW-0808">Transferase</keyword>
<dbReference type="GO" id="GO:0005737">
    <property type="term" value="C:cytoplasm"/>
    <property type="evidence" value="ECO:0007669"/>
    <property type="project" value="TreeGrafter"/>
</dbReference>
<proteinExistence type="inferred from homology"/>
<dbReference type="UniPathway" id="UPA00060">
    <property type="reaction ID" value="UER00141"/>
</dbReference>
<dbReference type="InterPro" id="IPR022998">
    <property type="entry name" value="ThiamineP_synth_TenI"/>
</dbReference>
<dbReference type="PANTHER" id="PTHR20857:SF15">
    <property type="entry name" value="THIAMINE-PHOSPHATE SYNTHASE"/>
    <property type="match status" value="1"/>
</dbReference>
<feature type="binding site" evidence="10">
    <location>
        <begin position="46"/>
        <end position="50"/>
    </location>
    <ligand>
        <name>4-amino-2-methyl-5-(diphosphooxymethyl)pyrimidine</name>
        <dbReference type="ChEBI" id="CHEBI:57841"/>
    </ligand>
</feature>
<dbReference type="Pfam" id="PF02581">
    <property type="entry name" value="TMP-TENI"/>
    <property type="match status" value="1"/>
</dbReference>
<comment type="cofactor">
    <cofactor evidence="10">
        <name>Mg(2+)</name>
        <dbReference type="ChEBI" id="CHEBI:18420"/>
    </cofactor>
    <text evidence="10">Binds 1 Mg(2+) ion per subunit.</text>
</comment>
<evidence type="ECO:0000256" key="8">
    <source>
        <dbReference type="ARBA" id="ARBA00047851"/>
    </source>
</evidence>
<dbReference type="PANTHER" id="PTHR20857">
    <property type="entry name" value="THIAMINE-PHOSPHATE PYROPHOSPHORYLASE"/>
    <property type="match status" value="1"/>
</dbReference>
<dbReference type="EC" id="2.5.1.3" evidence="10"/>
<accession>A0A0D0ICG6</accession>
<evidence type="ECO:0000313" key="15">
    <source>
        <dbReference type="Proteomes" id="UP000050700"/>
    </source>
</evidence>
<dbReference type="FunFam" id="3.20.20.70:FF:000096">
    <property type="entry name" value="Thiamine-phosphate synthase"/>
    <property type="match status" value="1"/>
</dbReference>
<evidence type="ECO:0000256" key="1">
    <source>
        <dbReference type="ARBA" id="ARBA00003814"/>
    </source>
</evidence>
<dbReference type="HAMAP" id="MF_00097">
    <property type="entry name" value="TMP_synthase"/>
    <property type="match status" value="1"/>
</dbReference>
<evidence type="ECO:0000256" key="4">
    <source>
        <dbReference type="ARBA" id="ARBA00022723"/>
    </source>
</evidence>
<comment type="pathway">
    <text evidence="2 10 12">Cofactor biosynthesis; thiamine diphosphate biosynthesis; thiamine phosphate from 4-amino-2-methyl-5-diphosphomethylpyrimidine and 4-methyl-5-(2-phosphoethyl)-thiazole: step 1/1.</text>
</comment>
<dbReference type="Proteomes" id="UP000050700">
    <property type="component" value="Unassembled WGS sequence"/>
</dbReference>
<keyword evidence="6 10" id="KW-0784">Thiamine biosynthesis</keyword>
<evidence type="ECO:0000256" key="5">
    <source>
        <dbReference type="ARBA" id="ARBA00022842"/>
    </source>
</evidence>
<feature type="binding site" evidence="10">
    <location>
        <position position="83"/>
    </location>
    <ligand>
        <name>4-amino-2-methyl-5-(diphosphooxymethyl)pyrimidine</name>
        <dbReference type="ChEBI" id="CHEBI:57841"/>
    </ligand>
</feature>
<dbReference type="GO" id="GO:0009229">
    <property type="term" value="P:thiamine diphosphate biosynthetic process"/>
    <property type="evidence" value="ECO:0007669"/>
    <property type="project" value="UniProtKB-UniRule"/>
</dbReference>
<feature type="binding site" evidence="10">
    <location>
        <begin position="201"/>
        <end position="202"/>
    </location>
    <ligand>
        <name>2-[(2R,5Z)-2-carboxy-4-methylthiazol-5(2H)-ylidene]ethyl phosphate</name>
        <dbReference type="ChEBI" id="CHEBI:62899"/>
    </ligand>
</feature>
<dbReference type="InterPro" id="IPR034291">
    <property type="entry name" value="TMP_synthase"/>
</dbReference>
<feature type="binding site" evidence="10">
    <location>
        <position position="84"/>
    </location>
    <ligand>
        <name>Mg(2+)</name>
        <dbReference type="ChEBI" id="CHEBI:18420"/>
    </ligand>
</feature>
<evidence type="ECO:0000256" key="6">
    <source>
        <dbReference type="ARBA" id="ARBA00022977"/>
    </source>
</evidence>
<comment type="catalytic activity">
    <reaction evidence="9 10 11">
        <text>2-[(2R,5Z)-2-carboxy-4-methylthiazol-5(2H)-ylidene]ethyl phosphate + 4-amino-2-methyl-5-(diphosphooxymethyl)pyrimidine + 2 H(+) = thiamine phosphate + CO2 + diphosphate</text>
        <dbReference type="Rhea" id="RHEA:47844"/>
        <dbReference type="ChEBI" id="CHEBI:15378"/>
        <dbReference type="ChEBI" id="CHEBI:16526"/>
        <dbReference type="ChEBI" id="CHEBI:33019"/>
        <dbReference type="ChEBI" id="CHEBI:37575"/>
        <dbReference type="ChEBI" id="CHEBI:57841"/>
        <dbReference type="ChEBI" id="CHEBI:62899"/>
        <dbReference type="EC" id="2.5.1.3"/>
    </reaction>
</comment>
<evidence type="ECO:0000256" key="11">
    <source>
        <dbReference type="RuleBase" id="RU003826"/>
    </source>
</evidence>
<evidence type="ECO:0000256" key="10">
    <source>
        <dbReference type="HAMAP-Rule" id="MF_00097"/>
    </source>
</evidence>
<dbReference type="GO" id="GO:0009228">
    <property type="term" value="P:thiamine biosynthetic process"/>
    <property type="evidence" value="ECO:0007669"/>
    <property type="project" value="UniProtKB-KW"/>
</dbReference>
<reference evidence="14 15" key="1">
    <citation type="submission" date="2014-05" db="EMBL/GenBank/DDBJ databases">
        <title>Methylome analysis of the phasevarions of Haemophilus influenzae.</title>
        <authorList>
            <person name="Atack J.M."/>
            <person name="Fox K.L."/>
            <person name="Power P.M."/>
            <person name="Clark T."/>
            <person name="Jurcisek J."/>
            <person name="Korlach J."/>
            <person name="Bakaletz L.O."/>
            <person name="Jennings M.P."/>
        </authorList>
    </citation>
    <scope>NUCLEOTIDE SEQUENCE [LARGE SCALE GENOMIC DNA]</scope>
    <source>
        <strain evidence="14 15">1209</strain>
    </source>
</reference>
<feature type="binding site" evidence="10">
    <location>
        <begin position="149"/>
        <end position="151"/>
    </location>
    <ligand>
        <name>2-[(2R,5Z)-2-carboxy-4-methylthiazol-5(2H)-ylidene]ethyl phosphate</name>
        <dbReference type="ChEBI" id="CHEBI:62899"/>
    </ligand>
</feature>
<comment type="caution">
    <text evidence="14">The sequence shown here is derived from an EMBL/GenBank/DDBJ whole genome shotgun (WGS) entry which is preliminary data.</text>
</comment>
<keyword evidence="4 10" id="KW-0479">Metal-binding</keyword>
<protein>
    <recommendedName>
        <fullName evidence="10">Thiamine-phosphate synthase</fullName>
        <shortName evidence="10">TP synthase</shortName>
        <shortName evidence="10">TPS</shortName>
        <ecNumber evidence="10">2.5.1.3</ecNumber>
    </recommendedName>
    <alternativeName>
        <fullName evidence="10">Thiamine-phosphate pyrophosphorylase</fullName>
        <shortName evidence="10">TMP pyrophosphorylase</shortName>
        <shortName evidence="10">TMP-PPase</shortName>
    </alternativeName>
</protein>
<evidence type="ECO:0000256" key="9">
    <source>
        <dbReference type="ARBA" id="ARBA00047883"/>
    </source>
</evidence>
<comment type="function">
    <text evidence="1 10">Condenses 4-methyl-5-(beta-hydroxyethyl)thiazole monophosphate (THZ-P) and 2-methyl-4-amino-5-hydroxymethyl pyrimidine pyrophosphate (HMP-PP) to form thiamine monophosphate (TMP).</text>
</comment>
<dbReference type="AlphaFoldDB" id="A0A0D0ICG6"/>
<dbReference type="SUPFAM" id="SSF51391">
    <property type="entry name" value="Thiamin phosphate synthase"/>
    <property type="match status" value="1"/>
</dbReference>
<dbReference type="GO" id="GO:0004789">
    <property type="term" value="F:thiamine-phosphate diphosphorylase activity"/>
    <property type="evidence" value="ECO:0007669"/>
    <property type="project" value="UniProtKB-UniRule"/>
</dbReference>
<feature type="binding site" evidence="10">
    <location>
        <position position="181"/>
    </location>
    <ligand>
        <name>2-[(2R,5Z)-2-carboxy-4-methylthiazol-5(2H)-ylidene]ethyl phosphate</name>
        <dbReference type="ChEBI" id="CHEBI:62899"/>
    </ligand>
</feature>
<keyword evidence="5 10" id="KW-0460">Magnesium</keyword>
<evidence type="ECO:0000259" key="13">
    <source>
        <dbReference type="Pfam" id="PF02581"/>
    </source>
</evidence>
<feature type="binding site" evidence="10">
    <location>
        <position position="152"/>
    </location>
    <ligand>
        <name>4-amino-2-methyl-5-(diphosphooxymethyl)pyrimidine</name>
        <dbReference type="ChEBI" id="CHEBI:57841"/>
    </ligand>
</feature>
<dbReference type="InterPro" id="IPR036206">
    <property type="entry name" value="ThiamineP_synth_sf"/>
</dbReference>
<dbReference type="InterPro" id="IPR013785">
    <property type="entry name" value="Aldolase_TIM"/>
</dbReference>
<evidence type="ECO:0000256" key="3">
    <source>
        <dbReference type="ARBA" id="ARBA00022679"/>
    </source>
</evidence>
<dbReference type="Gene3D" id="3.20.20.70">
    <property type="entry name" value="Aldolase class I"/>
    <property type="match status" value="1"/>
</dbReference>
<dbReference type="RefSeq" id="WP_005662611.1">
    <property type="nucleotide sequence ID" value="NZ_CP089168.1"/>
</dbReference>
<name>A0A0D0ICG6_HAEIF</name>
<evidence type="ECO:0000313" key="14">
    <source>
        <dbReference type="EMBL" id="KIS36239.1"/>
    </source>
</evidence>
<dbReference type="PATRIC" id="fig|727.564.peg.1366"/>
<sequence length="226" mass="24780">MKNIQKILPLYFVAGTQDCRHLGENLSENLLFVLKQALEGGITCFQFRDKGKFSLEHTPSTQKALAMSCRDLCREYGVPFIVDDNVDLALEIEADGIHVGQSDMPVQEIRAKTDKPLIIGWSVNRLDEAKIGENLAEIDYFGIGPIFPTQSKENPKPTLGMAFIQTLRNVGITKPLVAIGGVKLAHVKTLREFGADGVAVITAITHADNVQAATKALREASDEYAK</sequence>
<evidence type="ECO:0000256" key="12">
    <source>
        <dbReference type="RuleBase" id="RU004253"/>
    </source>
</evidence>
<dbReference type="NCBIfam" id="TIGR00693">
    <property type="entry name" value="thiE"/>
    <property type="match status" value="1"/>
</dbReference>
<organism evidence="14 15">
    <name type="scientific">Haemophilus influenzae</name>
    <dbReference type="NCBI Taxonomy" id="727"/>
    <lineage>
        <taxon>Bacteria</taxon>
        <taxon>Pseudomonadati</taxon>
        <taxon>Pseudomonadota</taxon>
        <taxon>Gammaproteobacteria</taxon>
        <taxon>Pasteurellales</taxon>
        <taxon>Pasteurellaceae</taxon>
        <taxon>Haemophilus</taxon>
    </lineage>
</organism>
<feature type="binding site" evidence="10">
    <location>
        <position position="122"/>
    </location>
    <ligand>
        <name>4-amino-2-methyl-5-(diphosphooxymethyl)pyrimidine</name>
        <dbReference type="ChEBI" id="CHEBI:57841"/>
    </ligand>
</feature>
<evidence type="ECO:0000256" key="2">
    <source>
        <dbReference type="ARBA" id="ARBA00005165"/>
    </source>
</evidence>
<comment type="similarity">
    <text evidence="10 11">Belongs to the thiamine-phosphate synthase family.</text>
</comment>
<dbReference type="GO" id="GO:0000287">
    <property type="term" value="F:magnesium ion binding"/>
    <property type="evidence" value="ECO:0007669"/>
    <property type="project" value="UniProtKB-UniRule"/>
</dbReference>